<keyword evidence="4" id="KW-1185">Reference proteome</keyword>
<feature type="compositionally biased region" description="Polar residues" evidence="1">
    <location>
        <begin position="1724"/>
        <end position="1738"/>
    </location>
</feature>
<name>A0A5C3EG86_9BASI</name>
<proteinExistence type="predicted"/>
<feature type="region of interest" description="Disordered" evidence="1">
    <location>
        <begin position="1"/>
        <end position="302"/>
    </location>
</feature>
<feature type="region of interest" description="Disordered" evidence="1">
    <location>
        <begin position="1633"/>
        <end position="1660"/>
    </location>
</feature>
<feature type="region of interest" description="Disordered" evidence="1">
    <location>
        <begin position="334"/>
        <end position="379"/>
    </location>
</feature>
<dbReference type="Proteomes" id="UP000324022">
    <property type="component" value="Unassembled WGS sequence"/>
</dbReference>
<dbReference type="EMBL" id="OOIN01000021">
    <property type="protein sequence ID" value="SPO28199.1"/>
    <property type="molecule type" value="Genomic_DNA"/>
</dbReference>
<feature type="region of interest" description="Disordered" evidence="1">
    <location>
        <begin position="636"/>
        <end position="665"/>
    </location>
</feature>
<feature type="compositionally biased region" description="Low complexity" evidence="1">
    <location>
        <begin position="45"/>
        <end position="98"/>
    </location>
</feature>
<feature type="region of interest" description="Disordered" evidence="1">
    <location>
        <begin position="1816"/>
        <end position="1835"/>
    </location>
</feature>
<feature type="transmembrane region" description="Helical" evidence="2">
    <location>
        <begin position="906"/>
        <end position="927"/>
    </location>
</feature>
<feature type="transmembrane region" description="Helical" evidence="2">
    <location>
        <begin position="1056"/>
        <end position="1073"/>
    </location>
</feature>
<feature type="region of interest" description="Disordered" evidence="1">
    <location>
        <begin position="530"/>
        <end position="582"/>
    </location>
</feature>
<feature type="transmembrane region" description="Helical" evidence="2">
    <location>
        <begin position="987"/>
        <end position="1004"/>
    </location>
</feature>
<evidence type="ECO:0000313" key="4">
    <source>
        <dbReference type="Proteomes" id="UP000324022"/>
    </source>
</evidence>
<feature type="compositionally biased region" description="Low complexity" evidence="1">
    <location>
        <begin position="142"/>
        <end position="156"/>
    </location>
</feature>
<evidence type="ECO:0000256" key="2">
    <source>
        <dbReference type="SAM" id="Phobius"/>
    </source>
</evidence>
<reference evidence="3 4" key="1">
    <citation type="submission" date="2018-03" db="EMBL/GenBank/DDBJ databases">
        <authorList>
            <person name="Guldener U."/>
        </authorList>
    </citation>
    <scope>NUCLEOTIDE SEQUENCE [LARGE SCALE GENOMIC DNA]</scope>
    <source>
        <strain evidence="3 4">NBRC100155</strain>
    </source>
</reference>
<feature type="compositionally biased region" description="Polar residues" evidence="1">
    <location>
        <begin position="169"/>
        <end position="185"/>
    </location>
</feature>
<protein>
    <submittedName>
        <fullName evidence="3">Uncharacterized protein</fullName>
    </submittedName>
</protein>
<feature type="compositionally biased region" description="Polar residues" evidence="1">
    <location>
        <begin position="652"/>
        <end position="664"/>
    </location>
</feature>
<feature type="transmembrane region" description="Helical" evidence="2">
    <location>
        <begin position="1085"/>
        <end position="1106"/>
    </location>
</feature>
<feature type="region of interest" description="Disordered" evidence="1">
    <location>
        <begin position="1690"/>
        <end position="1738"/>
    </location>
</feature>
<gene>
    <name evidence="3" type="ORF">UTRI_04583_B</name>
</gene>
<feature type="transmembrane region" description="Helical" evidence="2">
    <location>
        <begin position="777"/>
        <end position="800"/>
    </location>
</feature>
<feature type="compositionally biased region" description="Polar residues" evidence="1">
    <location>
        <begin position="1"/>
        <end position="13"/>
    </location>
</feature>
<sequence>MPPPTQSNGADSSSHNRRPQPRPSSLSLRAPRSPSVQQLVSRWESQPASHSSPSSPSVVPSPLPLTSSISSSLSSVQPAPTHRALLANATNATNGTLGPLDWTPKSGLPPDRARASPLRSATKQLQPASPRSPKADDPFIHPAPASTTPPASLTSSDQRRHLMPLRSVQPAQTIPSPLSPASDSGRSFAVDLPPQSPSAFSPTSERTASTPHSTVDTIASKTPLLHDKSTLPPVAPASQLSHTVTPSYTQHSQVLSRALRDDKSSLSPSSIRAPSLERDRRQSSHTPQQHLEPIVPREGLGKSSSNGHIFDLDAKVHLGTGKYLPSSFRHNIPVEQPAPIPERSSSHLPAPSPTPAVTQPRETWSAEDPSSIPLLPPSPIIQETKPVSSSFRAQATLWRNNVTNEIAQNAVCSNIDANMLPVSADDVFKRDAPPIHLPALEEYLKNPIIFGEPIFTDSRLVCTPEERQLFDLDDDSTLGGTQDSARAAQLPSSSPSKSQISKRRMSSKLAQLEVAGGQINCPALLYTPSLDSDVSSKKGSGLRRRRGPGQSKELLEPSEPNREKRDKHADSGDADPLLSATIRKRDLDEDDVDDLSLLDTKDDRGFESDDNVTLIAGDAAEAEKVASRISARLTESRQANTRSAISEPPSEGVSSKFSTHSNPITRKEMFPPLMLLKDNNLDELKSNAIGPRKPPGGIWAVGWLGIIFDMVIGVEGSTFAAGILRLETLRDLFQIMTVQLHFQRYFDSSDPTSTVSKVFKFLLQTLPAVLGFDLVSVFGYAVIFFLVWIVITALALWRFWCMTKAHNPNKTVEGFDSQGWIYKSSSRGTRFANTCLVFVLGLLYLPLSKLAVDALVWSSDFWPVPNPYKGGIDDPVPGALLGDPDIWRAPLDFCYTTTMRKDAFNWAYLIIPMAVLTIIFYTLWYPYKLMMTIKEMLPHVSPFNELGRKRSEEEMQIYYHRLLNRDKSPFNFLYNSYHRKWGYYKPLYILLFKFTNLIIIGVLAKDNCLFRSYPTRTMLVVQQSTLIIVMASLLGVHLFIKPFVDKIGNRSEMVSRVGYVLTAIIGLLVALNVQGSTVYNTTILYIVQAFTYGGNIYFALIGMSFVAHQVKRWQSRVDYTIDVFSPVLDITKHIKRRVWEETLSILILCGREYHMPLEQVIAFSVSDEDKWPPYLIDFQGSVAERHIENLKIVKQIGIEAYRREVDFCRTEEGIYRQKLIRTIQRDFAGPDAYWRPQEPPFPSGVMSFFGKAFLVPFPPTLVLRYDEGSPHSISLTRIEEFEAYIEQNSDPKVVSRKMVRRALRALEGQMVFCPYIENVQVGDATSGIAFVDKMFGRISQRRHALPRFGVLGASNGQSEYVLATPVSYIEGTLKIERRNEFDWAGYNFDSGFEVSIVYEEGKMKEATGALSTVKKRIEISASRAFGLTEDFDMNATLSRFLQDNEMLIVDRAPLVEKILRKYRRDFERESRWKERVLPYSFLSDVFDNDGLSPLGFRMALVETGCGRSMRNLPMLYEGCMTLMYERLAAINRSPVHRFWWIIFDEIWRLNSNDYSLLRKYRRSFSPQYPTSIAYRPMTRQALEQFLARRGLWKNSGAKGGPFNRGLLNRIYFYLNEIVFAGHHDGRVLNSGRGWSDPHHAPHRKNIKGRISDPRPGENPFLDPVDSALRRAATIKVGLGHDATQATRRDFSTVDEDPTTNTASHLFPHDRNPDSRHQEERSWGMTANPSLTPSQYTGGGTAYSNDSVIVRTAYRWEQRMDGFATDTRWQRFKVRSLQWLSLHPVVVKFEREKLYLYLKLVKDESGKGERYELMKPECRRRPPWEEEDGEGKPRET</sequence>
<evidence type="ECO:0000313" key="3">
    <source>
        <dbReference type="EMBL" id="SPO28199.1"/>
    </source>
</evidence>
<feature type="compositionally biased region" description="Basic and acidic residues" evidence="1">
    <location>
        <begin position="553"/>
        <end position="571"/>
    </location>
</feature>
<feature type="compositionally biased region" description="Low complexity" evidence="1">
    <location>
        <begin position="23"/>
        <end position="35"/>
    </location>
</feature>
<dbReference type="OrthoDB" id="10261361at2759"/>
<accession>A0A5C3EG86</accession>
<keyword evidence="2" id="KW-0812">Transmembrane</keyword>
<evidence type="ECO:0000256" key="1">
    <source>
        <dbReference type="SAM" id="MobiDB-lite"/>
    </source>
</evidence>
<feature type="compositionally biased region" description="Polar residues" evidence="1">
    <location>
        <begin position="197"/>
        <end position="220"/>
    </location>
</feature>
<organism evidence="3 4">
    <name type="scientific">Ustilago trichophora</name>
    <dbReference type="NCBI Taxonomy" id="86804"/>
    <lineage>
        <taxon>Eukaryota</taxon>
        <taxon>Fungi</taxon>
        <taxon>Dikarya</taxon>
        <taxon>Basidiomycota</taxon>
        <taxon>Ustilaginomycotina</taxon>
        <taxon>Ustilaginomycetes</taxon>
        <taxon>Ustilaginales</taxon>
        <taxon>Ustilaginaceae</taxon>
        <taxon>Ustilago</taxon>
    </lineage>
</organism>
<feature type="compositionally biased region" description="Basic and acidic residues" evidence="1">
    <location>
        <begin position="1706"/>
        <end position="1721"/>
    </location>
</feature>
<feature type="compositionally biased region" description="Low complexity" evidence="1">
    <location>
        <begin position="265"/>
        <end position="274"/>
    </location>
</feature>
<keyword evidence="2" id="KW-1133">Transmembrane helix</keyword>
<feature type="transmembrane region" description="Helical" evidence="2">
    <location>
        <begin position="1024"/>
        <end position="1044"/>
    </location>
</feature>
<feature type="region of interest" description="Disordered" evidence="1">
    <location>
        <begin position="471"/>
        <end position="505"/>
    </location>
</feature>
<feature type="compositionally biased region" description="Polar residues" evidence="1">
    <location>
        <begin position="238"/>
        <end position="255"/>
    </location>
</feature>
<feature type="transmembrane region" description="Helical" evidence="2">
    <location>
        <begin position="831"/>
        <end position="852"/>
    </location>
</feature>
<feature type="compositionally biased region" description="Polar residues" evidence="1">
    <location>
        <begin position="119"/>
        <end position="129"/>
    </location>
</feature>
<keyword evidence="2" id="KW-0472">Membrane</keyword>